<dbReference type="AlphaFoldDB" id="A0A0W8G6G7"/>
<keyword evidence="1" id="KW-0472">Membrane</keyword>
<evidence type="ECO:0000313" key="2">
    <source>
        <dbReference type="EMBL" id="KUG28744.1"/>
    </source>
</evidence>
<feature type="transmembrane region" description="Helical" evidence="1">
    <location>
        <begin position="44"/>
        <end position="66"/>
    </location>
</feature>
<keyword evidence="1 2" id="KW-0812">Transmembrane</keyword>
<keyword evidence="1" id="KW-1133">Transmembrane helix</keyword>
<evidence type="ECO:0000256" key="1">
    <source>
        <dbReference type="SAM" id="Phobius"/>
    </source>
</evidence>
<proteinExistence type="predicted"/>
<feature type="transmembrane region" description="Helical" evidence="1">
    <location>
        <begin position="78"/>
        <end position="101"/>
    </location>
</feature>
<gene>
    <name evidence="2" type="ORF">ASZ90_001377</name>
</gene>
<feature type="transmembrane region" description="Helical" evidence="1">
    <location>
        <begin position="152"/>
        <end position="173"/>
    </location>
</feature>
<feature type="transmembrane region" description="Helical" evidence="1">
    <location>
        <begin position="113"/>
        <end position="132"/>
    </location>
</feature>
<sequence>MPMPHSRTSPGTMPPASGRFSPGNALAAMDPRVKLATALVLGPIIWRLGPGATALSILALGLAAVFTVPGSSFGPAALHGNALFVLVWVAAKALFDIWGGIAPATALAESAVFGARLLCLICLGLILAASTSPRQMGAALSYALTPVLGRRAWKAALALALLVHNLPLAWTAGAAIRRTMRLRCPDLPFSRKPGLFATALLRAVSLTAYDRTMAVAARNLDRPEAWQPVFAHPWRGALPCALVLALAAAGLLWA</sequence>
<organism evidence="2">
    <name type="scientific">hydrocarbon metagenome</name>
    <dbReference type="NCBI Taxonomy" id="938273"/>
    <lineage>
        <taxon>unclassified sequences</taxon>
        <taxon>metagenomes</taxon>
        <taxon>ecological metagenomes</taxon>
    </lineage>
</organism>
<reference evidence="2" key="1">
    <citation type="journal article" date="2015" name="Proc. Natl. Acad. Sci. U.S.A.">
        <title>Networks of energetic and metabolic interactions define dynamics in microbial communities.</title>
        <authorList>
            <person name="Embree M."/>
            <person name="Liu J.K."/>
            <person name="Al-Bassam M.M."/>
            <person name="Zengler K."/>
        </authorList>
    </citation>
    <scope>NUCLEOTIDE SEQUENCE</scope>
</reference>
<accession>A0A0W8G6G7</accession>
<name>A0A0W8G6G7_9ZZZZ</name>
<comment type="caution">
    <text evidence="2">The sequence shown here is derived from an EMBL/GenBank/DDBJ whole genome shotgun (WGS) entry which is preliminary data.</text>
</comment>
<dbReference type="EMBL" id="LNQE01000184">
    <property type="protein sequence ID" value="KUG28744.1"/>
    <property type="molecule type" value="Genomic_DNA"/>
</dbReference>
<protein>
    <submittedName>
        <fullName evidence="2">Transmembrane component bion of energizing module of biotin ecf transporter</fullName>
    </submittedName>
</protein>